<proteinExistence type="predicted"/>
<comment type="caution">
    <text evidence="1">The sequence shown here is derived from an EMBL/GenBank/DDBJ whole genome shotgun (WGS) entry which is preliminary data.</text>
</comment>
<sequence length="76" mass="8276">MNSDGVGRAGRLQLRHVVARPLRRDPGHPRRCHLSPETVDLVRVDAVGAQPPQAVVDPGQDRLAREPTAVERSLIG</sequence>
<organism evidence="1 2">
    <name type="scientific">Kineosporia mesophila</name>
    <dbReference type="NCBI Taxonomy" id="566012"/>
    <lineage>
        <taxon>Bacteria</taxon>
        <taxon>Bacillati</taxon>
        <taxon>Actinomycetota</taxon>
        <taxon>Actinomycetes</taxon>
        <taxon>Kineosporiales</taxon>
        <taxon>Kineosporiaceae</taxon>
        <taxon>Kineosporia</taxon>
    </lineage>
</organism>
<evidence type="ECO:0000313" key="1">
    <source>
        <dbReference type="EMBL" id="GAA3631340.1"/>
    </source>
</evidence>
<keyword evidence="2" id="KW-1185">Reference proteome</keyword>
<accession>A0ABP7AFI6</accession>
<protein>
    <submittedName>
        <fullName evidence="1">Uncharacterized protein</fullName>
    </submittedName>
</protein>
<reference evidence="2" key="1">
    <citation type="journal article" date="2019" name="Int. J. Syst. Evol. Microbiol.">
        <title>The Global Catalogue of Microorganisms (GCM) 10K type strain sequencing project: providing services to taxonomists for standard genome sequencing and annotation.</title>
        <authorList>
            <consortium name="The Broad Institute Genomics Platform"/>
            <consortium name="The Broad Institute Genome Sequencing Center for Infectious Disease"/>
            <person name="Wu L."/>
            <person name="Ma J."/>
        </authorList>
    </citation>
    <scope>NUCLEOTIDE SEQUENCE [LARGE SCALE GENOMIC DNA]</scope>
    <source>
        <strain evidence="2">JCM 16902</strain>
    </source>
</reference>
<dbReference type="EMBL" id="BAAAZO010000011">
    <property type="protein sequence ID" value="GAA3631340.1"/>
    <property type="molecule type" value="Genomic_DNA"/>
</dbReference>
<gene>
    <name evidence="1" type="ORF">GCM10022223_56730</name>
</gene>
<evidence type="ECO:0000313" key="2">
    <source>
        <dbReference type="Proteomes" id="UP001501074"/>
    </source>
</evidence>
<name>A0ABP7AFI6_9ACTN</name>
<dbReference type="Proteomes" id="UP001501074">
    <property type="component" value="Unassembled WGS sequence"/>
</dbReference>